<accession>A0A4R7RLF2</accession>
<evidence type="ECO:0000313" key="2">
    <source>
        <dbReference type="Proteomes" id="UP000295662"/>
    </source>
</evidence>
<organism evidence="1 2">
    <name type="scientific">Prosthecobacter fusiformis</name>
    <dbReference type="NCBI Taxonomy" id="48464"/>
    <lineage>
        <taxon>Bacteria</taxon>
        <taxon>Pseudomonadati</taxon>
        <taxon>Verrucomicrobiota</taxon>
        <taxon>Verrucomicrobiia</taxon>
        <taxon>Verrucomicrobiales</taxon>
        <taxon>Verrucomicrobiaceae</taxon>
        <taxon>Prosthecobacter</taxon>
    </lineage>
</organism>
<dbReference type="EMBL" id="SOCA01000011">
    <property type="protein sequence ID" value="TDU64283.1"/>
    <property type="molecule type" value="Genomic_DNA"/>
</dbReference>
<keyword evidence="2" id="KW-1185">Reference proteome</keyword>
<reference evidence="1 2" key="1">
    <citation type="submission" date="2019-03" db="EMBL/GenBank/DDBJ databases">
        <title>Genomic Encyclopedia of Archaeal and Bacterial Type Strains, Phase II (KMG-II): from individual species to whole genera.</title>
        <authorList>
            <person name="Goeker M."/>
        </authorList>
    </citation>
    <scope>NUCLEOTIDE SEQUENCE [LARGE SCALE GENOMIC DNA]</scope>
    <source>
        <strain evidence="1 2">ATCC 25309</strain>
    </source>
</reference>
<dbReference type="Proteomes" id="UP000295662">
    <property type="component" value="Unassembled WGS sequence"/>
</dbReference>
<comment type="caution">
    <text evidence="1">The sequence shown here is derived from an EMBL/GenBank/DDBJ whole genome shotgun (WGS) entry which is preliminary data.</text>
</comment>
<proteinExistence type="predicted"/>
<gene>
    <name evidence="1" type="ORF">EI77_04169</name>
</gene>
<evidence type="ECO:0000313" key="1">
    <source>
        <dbReference type="EMBL" id="TDU64283.1"/>
    </source>
</evidence>
<name>A0A4R7RLF2_9BACT</name>
<dbReference type="AlphaFoldDB" id="A0A4R7RLF2"/>
<protein>
    <submittedName>
        <fullName evidence="1">Uncharacterized protein</fullName>
    </submittedName>
</protein>
<sequence length="87" mass="9880">MLLSLATFSFLAIYTLIMTRPEAIQQIRDACKTIALQFMKIHPALPHLQHGETMGDCLKALHEMTVQLETIKKKVGKLEREDDSTLL</sequence>